<feature type="site" description="Important for substrate specificity" evidence="4">
    <location>
        <position position="79"/>
    </location>
</feature>
<comment type="subcellular location">
    <subcellularLocation>
        <location evidence="4">Cytoplasm</location>
    </subcellularLocation>
</comment>
<keyword evidence="2 4" id="KW-0378">Hydrolase</keyword>
<comment type="caution">
    <text evidence="4">Lacks conserved residue(s) required for the propagation of feature annotation.</text>
</comment>
<dbReference type="Pfam" id="PF02545">
    <property type="entry name" value="Maf"/>
    <property type="match status" value="1"/>
</dbReference>
<dbReference type="GO" id="GO:0009117">
    <property type="term" value="P:nucleotide metabolic process"/>
    <property type="evidence" value="ECO:0007669"/>
    <property type="project" value="UniProtKB-KW"/>
</dbReference>
<dbReference type="NCBIfam" id="TIGR00172">
    <property type="entry name" value="maf"/>
    <property type="match status" value="1"/>
</dbReference>
<comment type="similarity">
    <text evidence="4">Belongs to the Maf family. YhdE subfamily.</text>
</comment>
<gene>
    <name evidence="5" type="ORF">HELGO_WM34221</name>
</gene>
<sequence length="201" mass="21952">MNSDNTPRTPQLILASASPRRRELLDQINIDYIVEVADIDEQSREDETAENLVQRLALEKAEAVWARSDQRLPVLGADTLGLLNGQLLVKPENYTHARDMLLGMSGCEHEILSAVALHTSKGASVKLSRNYVAFREISEAEIVAYWATGEPCDKAGAYAIQGYGAIFAEQMRGSYSGIMGLPLFETAGLLTEAGIYPLSGH</sequence>
<evidence type="ECO:0000256" key="1">
    <source>
        <dbReference type="ARBA" id="ARBA00001968"/>
    </source>
</evidence>
<dbReference type="GO" id="GO:0047429">
    <property type="term" value="F:nucleoside triphosphate diphosphatase activity"/>
    <property type="evidence" value="ECO:0007669"/>
    <property type="project" value="UniProtKB-EC"/>
</dbReference>
<keyword evidence="4" id="KW-0963">Cytoplasm</keyword>
<comment type="function">
    <text evidence="4">Nucleoside triphosphate pyrophosphatase that hydrolyzes dTTP and UTP. May have a dual role in cell division arrest and in preventing the incorporation of modified nucleotides into cellular nucleic acids.</text>
</comment>
<dbReference type="AlphaFoldDB" id="A0A6S6SVC5"/>
<evidence type="ECO:0000313" key="5">
    <source>
        <dbReference type="EMBL" id="CAA6812489.1"/>
    </source>
</evidence>
<dbReference type="PANTHER" id="PTHR43213:SF5">
    <property type="entry name" value="BIFUNCTIONAL DTTP_UTP PYROPHOSPHATASE_METHYLTRANSFERASE PROTEIN-RELATED"/>
    <property type="match status" value="1"/>
</dbReference>
<dbReference type="HAMAP" id="MF_00528">
    <property type="entry name" value="Maf"/>
    <property type="match status" value="1"/>
</dbReference>
<evidence type="ECO:0000256" key="3">
    <source>
        <dbReference type="ARBA" id="ARBA00023080"/>
    </source>
</evidence>
<reference evidence="5" key="1">
    <citation type="submission" date="2020-01" db="EMBL/GenBank/DDBJ databases">
        <authorList>
            <person name="Meier V. D."/>
            <person name="Meier V D."/>
        </authorList>
    </citation>
    <scope>NUCLEOTIDE SEQUENCE</scope>
    <source>
        <strain evidence="5">HLG_WM_MAG_09</strain>
    </source>
</reference>
<protein>
    <recommendedName>
        <fullName evidence="4">dTTP/UTP pyrophosphatase</fullName>
        <shortName evidence="4">dTTPase/UTPase</shortName>
        <ecNumber evidence="4">3.6.1.9</ecNumber>
    </recommendedName>
    <alternativeName>
        <fullName evidence="4">Nucleoside triphosphate pyrophosphatase</fullName>
    </alternativeName>
    <alternativeName>
        <fullName evidence="4">Nucleotide pyrophosphatase</fullName>
        <shortName evidence="4">Nucleotide PPase</shortName>
    </alternativeName>
</protein>
<name>A0A6S6SVC5_9GAMM</name>
<organism evidence="5">
    <name type="scientific">uncultured Thiotrichaceae bacterium</name>
    <dbReference type="NCBI Taxonomy" id="298394"/>
    <lineage>
        <taxon>Bacteria</taxon>
        <taxon>Pseudomonadati</taxon>
        <taxon>Pseudomonadota</taxon>
        <taxon>Gammaproteobacteria</taxon>
        <taxon>Thiotrichales</taxon>
        <taxon>Thiotrichaceae</taxon>
        <taxon>environmental samples</taxon>
    </lineage>
</organism>
<dbReference type="PIRSF" id="PIRSF006305">
    <property type="entry name" value="Maf"/>
    <property type="match status" value="1"/>
</dbReference>
<dbReference type="SUPFAM" id="SSF52972">
    <property type="entry name" value="ITPase-like"/>
    <property type="match status" value="1"/>
</dbReference>
<dbReference type="PANTHER" id="PTHR43213">
    <property type="entry name" value="BIFUNCTIONAL DTTP/UTP PYROPHOSPHATASE/METHYLTRANSFERASE PROTEIN-RELATED"/>
    <property type="match status" value="1"/>
</dbReference>
<feature type="site" description="Important for substrate specificity" evidence="4">
    <location>
        <position position="20"/>
    </location>
</feature>
<keyword evidence="3 4" id="KW-0546">Nucleotide metabolism</keyword>
<feature type="site" description="Important for substrate specificity" evidence="4">
    <location>
        <position position="161"/>
    </location>
</feature>
<dbReference type="InterPro" id="IPR003697">
    <property type="entry name" value="Maf-like"/>
</dbReference>
<dbReference type="CDD" id="cd00555">
    <property type="entry name" value="Maf"/>
    <property type="match status" value="1"/>
</dbReference>
<evidence type="ECO:0000256" key="4">
    <source>
        <dbReference type="HAMAP-Rule" id="MF_00528"/>
    </source>
</evidence>
<dbReference type="InterPro" id="IPR029001">
    <property type="entry name" value="ITPase-like_fam"/>
</dbReference>
<dbReference type="GO" id="GO:0005737">
    <property type="term" value="C:cytoplasm"/>
    <property type="evidence" value="ECO:0007669"/>
    <property type="project" value="UniProtKB-SubCell"/>
</dbReference>
<dbReference type="Gene3D" id="3.90.950.10">
    <property type="match status" value="1"/>
</dbReference>
<comment type="catalytic activity">
    <reaction evidence="4">
        <text>UTP + H2O = UMP + diphosphate + H(+)</text>
        <dbReference type="Rhea" id="RHEA:29395"/>
        <dbReference type="ChEBI" id="CHEBI:15377"/>
        <dbReference type="ChEBI" id="CHEBI:15378"/>
        <dbReference type="ChEBI" id="CHEBI:33019"/>
        <dbReference type="ChEBI" id="CHEBI:46398"/>
        <dbReference type="ChEBI" id="CHEBI:57865"/>
        <dbReference type="EC" id="3.6.1.9"/>
    </reaction>
</comment>
<dbReference type="EMBL" id="CACVAT010000189">
    <property type="protein sequence ID" value="CAA6812489.1"/>
    <property type="molecule type" value="Genomic_DNA"/>
</dbReference>
<accession>A0A6S6SVC5</accession>
<dbReference type="EC" id="3.6.1.9" evidence="4"/>
<comment type="catalytic activity">
    <reaction evidence="4">
        <text>dTTP + H2O = dTMP + diphosphate + H(+)</text>
        <dbReference type="Rhea" id="RHEA:28534"/>
        <dbReference type="ChEBI" id="CHEBI:15377"/>
        <dbReference type="ChEBI" id="CHEBI:15378"/>
        <dbReference type="ChEBI" id="CHEBI:33019"/>
        <dbReference type="ChEBI" id="CHEBI:37568"/>
        <dbReference type="ChEBI" id="CHEBI:63528"/>
        <dbReference type="EC" id="3.6.1.9"/>
    </reaction>
</comment>
<proteinExistence type="inferred from homology"/>
<evidence type="ECO:0000256" key="2">
    <source>
        <dbReference type="ARBA" id="ARBA00022801"/>
    </source>
</evidence>
<comment type="cofactor">
    <cofactor evidence="1 4">
        <name>a divalent metal cation</name>
        <dbReference type="ChEBI" id="CHEBI:60240"/>
    </cofactor>
</comment>
<feature type="active site" description="Proton acceptor" evidence="4">
    <location>
        <position position="78"/>
    </location>
</feature>